<dbReference type="SUPFAM" id="SSF52499">
    <property type="entry name" value="Isochorismatase-like hydrolases"/>
    <property type="match status" value="1"/>
</dbReference>
<dbReference type="Pfam" id="PF00857">
    <property type="entry name" value="Isochorismatase"/>
    <property type="match status" value="1"/>
</dbReference>
<dbReference type="Gene3D" id="3.40.50.850">
    <property type="entry name" value="Isochorismatase-like"/>
    <property type="match status" value="1"/>
</dbReference>
<evidence type="ECO:0000313" key="3">
    <source>
        <dbReference type="EMBL" id="MFD2840532.1"/>
    </source>
</evidence>
<name>A0ABW5XEJ7_9MICO</name>
<protein>
    <submittedName>
        <fullName evidence="3">Isochorismatase family protein</fullName>
    </submittedName>
</protein>
<dbReference type="InterPro" id="IPR050272">
    <property type="entry name" value="Isochorismatase-like_hydrls"/>
</dbReference>
<reference evidence="4" key="1">
    <citation type="journal article" date="2019" name="Int. J. Syst. Evol. Microbiol.">
        <title>The Global Catalogue of Microorganisms (GCM) 10K type strain sequencing project: providing services to taxonomists for standard genome sequencing and annotation.</title>
        <authorList>
            <consortium name="The Broad Institute Genomics Platform"/>
            <consortium name="The Broad Institute Genome Sequencing Center for Infectious Disease"/>
            <person name="Wu L."/>
            <person name="Ma J."/>
        </authorList>
    </citation>
    <scope>NUCLEOTIDE SEQUENCE [LARGE SCALE GENOMIC DNA]</scope>
    <source>
        <strain evidence="4">KCTC 33576</strain>
    </source>
</reference>
<proteinExistence type="predicted"/>
<dbReference type="Proteomes" id="UP001597391">
    <property type="component" value="Unassembled WGS sequence"/>
</dbReference>
<dbReference type="EMBL" id="JBHUOP010000003">
    <property type="protein sequence ID" value="MFD2840532.1"/>
    <property type="molecule type" value="Genomic_DNA"/>
</dbReference>
<dbReference type="InterPro" id="IPR036380">
    <property type="entry name" value="Isochorismatase-like_sf"/>
</dbReference>
<dbReference type="InterPro" id="IPR000868">
    <property type="entry name" value="Isochorismatase-like_dom"/>
</dbReference>
<dbReference type="RefSeq" id="WP_377466397.1">
    <property type="nucleotide sequence ID" value="NZ_JBHUOP010000003.1"/>
</dbReference>
<gene>
    <name evidence="3" type="ORF">ACFSYH_08110</name>
</gene>
<evidence type="ECO:0000313" key="4">
    <source>
        <dbReference type="Proteomes" id="UP001597391"/>
    </source>
</evidence>
<organism evidence="3 4">
    <name type="scientific">Populibacterium corticicola</name>
    <dbReference type="NCBI Taxonomy" id="1812826"/>
    <lineage>
        <taxon>Bacteria</taxon>
        <taxon>Bacillati</taxon>
        <taxon>Actinomycetota</taxon>
        <taxon>Actinomycetes</taxon>
        <taxon>Micrococcales</taxon>
        <taxon>Jonesiaceae</taxon>
        <taxon>Populibacterium</taxon>
    </lineage>
</organism>
<keyword evidence="4" id="KW-1185">Reference proteome</keyword>
<comment type="caution">
    <text evidence="3">The sequence shown here is derived from an EMBL/GenBank/DDBJ whole genome shotgun (WGS) entry which is preliminary data.</text>
</comment>
<dbReference type="PANTHER" id="PTHR43540:SF9">
    <property type="entry name" value="FAMILY HYDROLASE, PUTATIVE (AFU_ORTHOLOGUE AFUA_2G08700)-RELATED"/>
    <property type="match status" value="1"/>
</dbReference>
<keyword evidence="1" id="KW-0378">Hydrolase</keyword>
<evidence type="ECO:0000256" key="1">
    <source>
        <dbReference type="ARBA" id="ARBA00022801"/>
    </source>
</evidence>
<feature type="domain" description="Isochorismatase-like" evidence="2">
    <location>
        <begin position="100"/>
        <end position="168"/>
    </location>
</feature>
<sequence length="194" mass="20527">MTVLSSSSPYAWPWDGHLDPSRLALLIVSSLPTSSHLDQSPTGSGVVTSGLAAPSGAASREAQATEALAGVVRETGGIVVNLMCQTDGQPTPEGWIAAPQIDGFYESRLDSYLRAQGRDQLLLAGTWLETTVHSTLRSANDRGYECLIVQDLCVSYDPDLRTGSLSCVEMSGGIFGAIDSSTHVTALLTTHFSR</sequence>
<dbReference type="PANTHER" id="PTHR43540">
    <property type="entry name" value="PEROXYUREIDOACRYLATE/UREIDOACRYLATE AMIDOHYDROLASE-RELATED"/>
    <property type="match status" value="1"/>
</dbReference>
<accession>A0ABW5XEJ7</accession>
<evidence type="ECO:0000259" key="2">
    <source>
        <dbReference type="Pfam" id="PF00857"/>
    </source>
</evidence>